<dbReference type="InterPro" id="IPR024535">
    <property type="entry name" value="RHGA/B-epi-like_pectate_lyase"/>
</dbReference>
<dbReference type="GO" id="GO:0019058">
    <property type="term" value="P:viral life cycle"/>
    <property type="evidence" value="ECO:0007669"/>
    <property type="project" value="UniProtKB-ARBA"/>
</dbReference>
<dbReference type="Proteomes" id="UP000223773">
    <property type="component" value="Segment"/>
</dbReference>
<evidence type="ECO:0000259" key="3">
    <source>
        <dbReference type="Pfam" id="PF12708"/>
    </source>
</evidence>
<feature type="domain" description="Rhamnogalacturonase A/B/Epimerase-like pectate lyase" evidence="3">
    <location>
        <begin position="58"/>
        <end position="317"/>
    </location>
</feature>
<dbReference type="EMBL" id="KU836751">
    <property type="protein sequence ID" value="AMR60067.1"/>
    <property type="molecule type" value="Genomic_DNA"/>
</dbReference>
<dbReference type="GO" id="GO:0044423">
    <property type="term" value="C:virion component"/>
    <property type="evidence" value="ECO:0007669"/>
    <property type="project" value="UniProtKB-KW"/>
</dbReference>
<comment type="subcellular location">
    <subcellularLocation>
        <location evidence="1">Virion</location>
    </subcellularLocation>
</comment>
<dbReference type="InterPro" id="IPR006626">
    <property type="entry name" value="PbH1"/>
</dbReference>
<dbReference type="EC" id="4.2.2.2" evidence="4"/>
<reference evidence="5" key="1">
    <citation type="submission" date="2016-02" db="EMBL/GenBank/DDBJ databases">
        <authorList>
            <person name="Morales N."/>
            <person name="Badran S."/>
            <person name="Schick P."/>
            <person name="Jacoby B."/>
            <person name="Reddi K."/>
            <person name="Villella W."/>
            <person name="Sanders E.R."/>
            <person name="Lorenz T.C."/>
        </authorList>
    </citation>
    <scope>NUCLEOTIDE SEQUENCE [LARGE SCALE GENOMIC DNA]</scope>
</reference>
<dbReference type="SMART" id="SM00710">
    <property type="entry name" value="PbH1"/>
    <property type="match status" value="7"/>
</dbReference>
<dbReference type="Gene3D" id="2.160.20.10">
    <property type="entry name" value="Single-stranded right-handed beta-helix, Pectin lyase-like"/>
    <property type="match status" value="1"/>
</dbReference>
<gene>
    <name evidence="4" type="ORF">LEO2_28</name>
</gene>
<evidence type="ECO:0000256" key="1">
    <source>
        <dbReference type="ARBA" id="ARBA00004328"/>
    </source>
</evidence>
<sequence>MGNATRSGNYGLWGWESQDKLSETIPQISSNFQALDEILSRAWIDIKSYGYGAKGNYNLSTGSGTDDAPAFQKALDIAQNKTSSVTIFVPDGTYRLGSELRIYSNTAIILSPNATLVRDHAKYLLFNGVRAADGGSPVSGYNGDGNIVIKGGTLTGQGNKQTAKASIVHFGHAQNITFDNVTLKDCSNSHHIEFNACKDVYVKNCNFLGWYGDVDTYNEAIQLDLATPELTTVAGGDYTPCKNVYIDNTYFGKSSTAGSKPIGRGIGSHSGAINRFHENIHVTNCTFNSTVEWACRAYAYRDFFFTNNNIINCGRGINVRSNISTDDKDTIDANTGQQTGKSQNINRFVISNNSFTGTMNNGRAIEIYGEATGRIYMTTITGNIINLSSFSGSGNEVIYLNYVRYATVSGNNVGGANVGTCIGLNGDTTEVSIANNICAFGDRGIAVYGANVTMQNISILGNTIRGMQRSGIHLDSIDGFACSGNTIFDCNKAGGDGNHIRVVVGNKNGTVSGNLCTVACPTSIYVSNTNSRVNVSGNVLSGGLTNNSSGGASSNNI</sequence>
<organism evidence="4 5">
    <name type="scientific">Bacillus phage Leo2</name>
    <dbReference type="NCBI Taxonomy" id="1815973"/>
    <lineage>
        <taxon>Viruses</taxon>
        <taxon>Duplodnaviria</taxon>
        <taxon>Heunggongvirae</taxon>
        <taxon>Uroviricota</taxon>
        <taxon>Caudoviricetes</taxon>
        <taxon>Ehrlichviridae</taxon>
        <taxon>Andromedavirus</taxon>
        <taxon>Andromedavirus leo2</taxon>
    </lineage>
</organism>
<name>A0A1S5QTN3_9CAUD</name>
<evidence type="ECO:0000256" key="2">
    <source>
        <dbReference type="ARBA" id="ARBA00022844"/>
    </source>
</evidence>
<keyword evidence="4" id="KW-0456">Lyase</keyword>
<dbReference type="Pfam" id="PF12708">
    <property type="entry name" value="Pect-lyase_RHGA_epim"/>
    <property type="match status" value="1"/>
</dbReference>
<dbReference type="SUPFAM" id="SSF51126">
    <property type="entry name" value="Pectin lyase-like"/>
    <property type="match status" value="2"/>
</dbReference>
<keyword evidence="2" id="KW-0946">Virion</keyword>
<dbReference type="GO" id="GO:0051701">
    <property type="term" value="P:biological process involved in interaction with host"/>
    <property type="evidence" value="ECO:0007669"/>
    <property type="project" value="UniProtKB-ARBA"/>
</dbReference>
<evidence type="ECO:0000313" key="5">
    <source>
        <dbReference type="Proteomes" id="UP000223773"/>
    </source>
</evidence>
<proteinExistence type="predicted"/>
<dbReference type="InterPro" id="IPR012334">
    <property type="entry name" value="Pectin_lyas_fold"/>
</dbReference>
<keyword evidence="5" id="KW-1185">Reference proteome</keyword>
<dbReference type="GO" id="GO:0030570">
    <property type="term" value="F:pectate lyase activity"/>
    <property type="evidence" value="ECO:0007669"/>
    <property type="project" value="UniProtKB-EC"/>
</dbReference>
<evidence type="ECO:0000313" key="4">
    <source>
        <dbReference type="EMBL" id="AMR60067.1"/>
    </source>
</evidence>
<protein>
    <submittedName>
        <fullName evidence="4">Tail spike protein</fullName>
        <ecNumber evidence="4">4.2.2.2</ecNumber>
    </submittedName>
</protein>
<dbReference type="InterPro" id="IPR011050">
    <property type="entry name" value="Pectin_lyase_fold/virulence"/>
</dbReference>
<accession>A0A1S5QTN3</accession>